<evidence type="ECO:0000256" key="8">
    <source>
        <dbReference type="SAM" id="MobiDB-lite"/>
    </source>
</evidence>
<comment type="caution">
    <text evidence="10">The sequence shown here is derived from an EMBL/GenBank/DDBJ whole genome shotgun (WGS) entry which is preliminary data.</text>
</comment>
<dbReference type="Pfam" id="PF05051">
    <property type="entry name" value="COX17"/>
    <property type="match status" value="1"/>
</dbReference>
<gene>
    <name evidence="10" type="ORF">PLOB_00043247</name>
</gene>
<dbReference type="SUPFAM" id="SSF53300">
    <property type="entry name" value="vWA-like"/>
    <property type="match status" value="1"/>
</dbReference>
<dbReference type="Gene3D" id="3.40.50.410">
    <property type="entry name" value="von Willebrand factor, type A domain"/>
    <property type="match status" value="1"/>
</dbReference>
<evidence type="ECO:0000256" key="5">
    <source>
        <dbReference type="ARBA" id="ARBA00023128"/>
    </source>
</evidence>
<dbReference type="PRINTS" id="PR00453">
    <property type="entry name" value="VWFADOMAIN"/>
</dbReference>
<evidence type="ECO:0000256" key="1">
    <source>
        <dbReference type="ARBA" id="ARBA00004569"/>
    </source>
</evidence>
<proteinExistence type="inferred from homology"/>
<feature type="domain" description="VWFA" evidence="9">
    <location>
        <begin position="338"/>
        <end position="529"/>
    </location>
</feature>
<protein>
    <recommendedName>
        <fullName evidence="9">VWFA domain-containing protein</fullName>
    </recommendedName>
</protein>
<organism evidence="10 11">
    <name type="scientific">Porites lobata</name>
    <dbReference type="NCBI Taxonomy" id="104759"/>
    <lineage>
        <taxon>Eukaryota</taxon>
        <taxon>Metazoa</taxon>
        <taxon>Cnidaria</taxon>
        <taxon>Anthozoa</taxon>
        <taxon>Hexacorallia</taxon>
        <taxon>Scleractinia</taxon>
        <taxon>Fungiina</taxon>
        <taxon>Poritidae</taxon>
        <taxon>Porites</taxon>
    </lineage>
</organism>
<dbReference type="Pfam" id="PF00092">
    <property type="entry name" value="VWA"/>
    <property type="match status" value="1"/>
</dbReference>
<dbReference type="SUPFAM" id="SSF47072">
    <property type="entry name" value="Cysteine alpha-hairpin motif"/>
    <property type="match status" value="1"/>
</dbReference>
<keyword evidence="7" id="KW-0143">Chaperone</keyword>
<dbReference type="InterPro" id="IPR009069">
    <property type="entry name" value="Cys_alpha_HP_mot_SF"/>
</dbReference>
<dbReference type="InterPro" id="IPR036465">
    <property type="entry name" value="vWFA_dom_sf"/>
</dbReference>
<evidence type="ECO:0000256" key="2">
    <source>
        <dbReference type="ARBA" id="ARBA00009241"/>
    </source>
</evidence>
<evidence type="ECO:0000259" key="9">
    <source>
        <dbReference type="PROSITE" id="PS50234"/>
    </source>
</evidence>
<reference evidence="10 11" key="1">
    <citation type="submission" date="2022-05" db="EMBL/GenBank/DDBJ databases">
        <authorList>
            <consortium name="Genoscope - CEA"/>
            <person name="William W."/>
        </authorList>
    </citation>
    <scope>NUCLEOTIDE SEQUENCE [LARGE SCALE GENOMIC DNA]</scope>
</reference>
<evidence type="ECO:0000313" key="10">
    <source>
        <dbReference type="EMBL" id="CAH3143152.1"/>
    </source>
</evidence>
<evidence type="ECO:0000256" key="3">
    <source>
        <dbReference type="ARBA" id="ARBA00022723"/>
    </source>
</evidence>
<dbReference type="PROSITE" id="PS50234">
    <property type="entry name" value="VWFA"/>
    <property type="match status" value="1"/>
</dbReference>
<evidence type="ECO:0000256" key="4">
    <source>
        <dbReference type="ARBA" id="ARBA00023008"/>
    </source>
</evidence>
<dbReference type="EMBL" id="CALNXK010000070">
    <property type="protein sequence ID" value="CAH3143152.1"/>
    <property type="molecule type" value="Genomic_DNA"/>
</dbReference>
<sequence length="540" mass="61040">MSGKALSAAIAATPEEKPKEEKKLRACCACPETKKVRDACIVERGEENFMQILSIYQYYGFMHCKSQHSTMKFLLLMTLFSCAATFALADGDENESGLISDASTNDNEVAGQFEEENDEEMEDDDETNRWLAPEVYDYLAERERRSVNASQIAEEKELEKKKNKKKGEGKGGKKKDKKKNKKNKKNKKKKPRKYTEKEKKAWFARVGCFEDKGPAAWKNKSLRALKTLYRNERGKLDWNIAWEDFSNVVMDCSTAAQIEGCPCFGVQFFAECWCDKSCKTYNVYGRSKRCFRGVVGLHWTNFVYRGRCGSVHGCCKDGAMPALGPNYKGCPDCTTAVDLIFVVDASGSIGRKNFRIIKKILLKIIRHFSVSSYHTRIGIVKYSTFARAVLRLPRSQRKGYRGVAKAIRRMKYSKGGTHTGKAIKLAEKLLTGSKRRLRGRFVKHEQAVVVLTDGLTSPKDVKRLKAASARLKKIAHVIAVGVTGKGYNRKNQKNQQQELGEIASSPEDLFYQLSFTQVLKHVDPIAKRACPLVYKIKGKK</sequence>
<name>A0ABN8PHG7_9CNID</name>
<dbReference type="SMART" id="SM00327">
    <property type="entry name" value="VWA"/>
    <property type="match status" value="1"/>
</dbReference>
<dbReference type="InterPro" id="IPR007745">
    <property type="entry name" value="Cyt_c_oxidase_Cu-chaperone"/>
</dbReference>
<evidence type="ECO:0000256" key="7">
    <source>
        <dbReference type="ARBA" id="ARBA00023186"/>
    </source>
</evidence>
<comment type="subcellular location">
    <subcellularLocation>
        <location evidence="1">Mitochondrion intermembrane space</location>
    </subcellularLocation>
</comment>
<accession>A0ABN8PHG7</accession>
<feature type="compositionally biased region" description="Basic and acidic residues" evidence="8">
    <location>
        <begin position="154"/>
        <end position="171"/>
    </location>
</feature>
<dbReference type="PANTHER" id="PTHR24020:SF20">
    <property type="entry name" value="PH DOMAIN-CONTAINING PROTEIN"/>
    <property type="match status" value="1"/>
</dbReference>
<feature type="compositionally biased region" description="Basic residues" evidence="8">
    <location>
        <begin position="172"/>
        <end position="192"/>
    </location>
</feature>
<dbReference type="InterPro" id="IPR002035">
    <property type="entry name" value="VWF_A"/>
</dbReference>
<keyword evidence="5" id="KW-0496">Mitochondrion</keyword>
<evidence type="ECO:0000313" key="11">
    <source>
        <dbReference type="Proteomes" id="UP001159405"/>
    </source>
</evidence>
<dbReference type="InterPro" id="IPR050525">
    <property type="entry name" value="ECM_Assembly_Org"/>
</dbReference>
<dbReference type="PANTHER" id="PTHR24020">
    <property type="entry name" value="COLLAGEN ALPHA"/>
    <property type="match status" value="1"/>
</dbReference>
<keyword evidence="4" id="KW-0186">Copper</keyword>
<keyword evidence="6" id="KW-1015">Disulfide bond</keyword>
<dbReference type="Proteomes" id="UP001159405">
    <property type="component" value="Unassembled WGS sequence"/>
</dbReference>
<comment type="similarity">
    <text evidence="2">Belongs to the COX17 family.</text>
</comment>
<dbReference type="Gene3D" id="1.10.287.1130">
    <property type="entry name" value="CytochromE C oxidase copper chaperone"/>
    <property type="match status" value="1"/>
</dbReference>
<keyword evidence="11" id="KW-1185">Reference proteome</keyword>
<feature type="region of interest" description="Disordered" evidence="8">
    <location>
        <begin position="154"/>
        <end position="198"/>
    </location>
</feature>
<keyword evidence="3" id="KW-0479">Metal-binding</keyword>
<evidence type="ECO:0000256" key="6">
    <source>
        <dbReference type="ARBA" id="ARBA00023157"/>
    </source>
</evidence>